<dbReference type="Pfam" id="PF17746">
    <property type="entry name" value="SfsA_N"/>
    <property type="match status" value="1"/>
</dbReference>
<dbReference type="Proteomes" id="UP000261080">
    <property type="component" value="Unassembled WGS sequence"/>
</dbReference>
<comment type="catalytic activity">
    <reaction evidence="1">
        <text>Hydrolyzes free adenine bases from 7,8-dihydro-8-oxoguanine:adenine mismatched double-stranded DNA, leaving an apurinic site.</text>
        <dbReference type="EC" id="3.2.2.31"/>
    </reaction>
</comment>
<dbReference type="InterPro" id="IPR041465">
    <property type="entry name" value="SfsA_N"/>
</dbReference>
<dbReference type="NCBIfam" id="TIGR01084">
    <property type="entry name" value="mutY"/>
    <property type="match status" value="1"/>
</dbReference>
<dbReference type="SUPFAM" id="SSF48150">
    <property type="entry name" value="DNA-glycosylase"/>
    <property type="match status" value="1"/>
</dbReference>
<keyword evidence="6" id="KW-0479">Metal-binding</keyword>
<dbReference type="GO" id="GO:0046872">
    <property type="term" value="F:metal ion binding"/>
    <property type="evidence" value="ECO:0007669"/>
    <property type="project" value="UniProtKB-KW"/>
</dbReference>
<dbReference type="Gene3D" id="3.90.79.10">
    <property type="entry name" value="Nucleoside Triphosphate Pyrophosphohydrolase"/>
    <property type="match status" value="1"/>
</dbReference>
<evidence type="ECO:0000256" key="2">
    <source>
        <dbReference type="ARBA" id="ARBA00001966"/>
    </source>
</evidence>
<dbReference type="RefSeq" id="WP_117493435.1">
    <property type="nucleotide sequence ID" value="NZ_BAABYU010000001.1"/>
</dbReference>
<accession>A0A3E3K2S5</accession>
<evidence type="ECO:0000256" key="1">
    <source>
        <dbReference type="ARBA" id="ARBA00000843"/>
    </source>
</evidence>
<keyword evidence="9" id="KW-0408">Iron</keyword>
<name>A0A3E3K2S5_9FIRM</name>
<dbReference type="GO" id="GO:0000701">
    <property type="term" value="F:purine-specific mismatch base pair DNA N-glycosylase activity"/>
    <property type="evidence" value="ECO:0007669"/>
    <property type="project" value="UniProtKB-EC"/>
</dbReference>
<evidence type="ECO:0000313" key="15">
    <source>
        <dbReference type="EMBL" id="RGE87672.1"/>
    </source>
</evidence>
<evidence type="ECO:0000256" key="3">
    <source>
        <dbReference type="ARBA" id="ARBA00002933"/>
    </source>
</evidence>
<dbReference type="Gene3D" id="1.10.340.30">
    <property type="entry name" value="Hypothetical protein, domain 2"/>
    <property type="match status" value="1"/>
</dbReference>
<dbReference type="Pfam" id="PF03749">
    <property type="entry name" value="SfsA"/>
    <property type="match status" value="1"/>
</dbReference>
<dbReference type="Gene3D" id="3.40.1350.60">
    <property type="match status" value="1"/>
</dbReference>
<proteinExistence type="inferred from homology"/>
<dbReference type="SMART" id="SM00478">
    <property type="entry name" value="ENDO3c"/>
    <property type="match status" value="1"/>
</dbReference>
<keyword evidence="5" id="KW-0004">4Fe-4S</keyword>
<dbReference type="InterPro" id="IPR029119">
    <property type="entry name" value="MutY_C"/>
</dbReference>
<dbReference type="Gene3D" id="1.10.1670.10">
    <property type="entry name" value="Helix-hairpin-Helix base-excision DNA repair enzymes (C-terminal)"/>
    <property type="match status" value="1"/>
</dbReference>
<dbReference type="InterPro" id="IPR005760">
    <property type="entry name" value="A/G_AdeGlyc_MutY"/>
</dbReference>
<dbReference type="InterPro" id="IPR003265">
    <property type="entry name" value="HhH-GPD_domain"/>
</dbReference>
<dbReference type="GO" id="GO:0006284">
    <property type="term" value="P:base-excision repair"/>
    <property type="evidence" value="ECO:0007669"/>
    <property type="project" value="InterPro"/>
</dbReference>
<dbReference type="PANTHER" id="PTHR42944:SF1">
    <property type="entry name" value="ADENINE DNA GLYCOSYLASE"/>
    <property type="match status" value="1"/>
</dbReference>
<dbReference type="InterPro" id="IPR011257">
    <property type="entry name" value="DNA_glycosylase"/>
</dbReference>
<dbReference type="GO" id="GO:0006298">
    <property type="term" value="P:mismatch repair"/>
    <property type="evidence" value="ECO:0007669"/>
    <property type="project" value="TreeGrafter"/>
</dbReference>
<dbReference type="AlphaFoldDB" id="A0A3E3K2S5"/>
<dbReference type="FunFam" id="1.10.340.30:FF:000002">
    <property type="entry name" value="Adenine DNA glycosylase"/>
    <property type="match status" value="1"/>
</dbReference>
<reference evidence="15 16" key="1">
    <citation type="submission" date="2018-08" db="EMBL/GenBank/DDBJ databases">
        <title>A genome reference for cultivated species of the human gut microbiota.</title>
        <authorList>
            <person name="Zou Y."/>
            <person name="Xue W."/>
            <person name="Luo G."/>
        </authorList>
    </citation>
    <scope>NUCLEOTIDE SEQUENCE [LARGE SCALE GENOMIC DNA]</scope>
    <source>
        <strain evidence="15 16">AF37-2AT</strain>
    </source>
</reference>
<gene>
    <name evidence="15" type="primary">mutY</name>
    <name evidence="13" type="synonym">sfsA</name>
    <name evidence="15" type="ORF">DW016_05980</name>
</gene>
<dbReference type="HAMAP" id="MF_00095">
    <property type="entry name" value="SfsA"/>
    <property type="match status" value="1"/>
</dbReference>
<evidence type="ECO:0000256" key="12">
    <source>
        <dbReference type="ARBA" id="ARBA00023295"/>
    </source>
</evidence>
<protein>
    <recommendedName>
        <fullName evidence="13">Sugar fermentation stimulation protein homolog</fullName>
    </recommendedName>
</protein>
<evidence type="ECO:0000313" key="16">
    <source>
        <dbReference type="Proteomes" id="UP000261080"/>
    </source>
</evidence>
<keyword evidence="11" id="KW-0234">DNA repair</keyword>
<sequence>MKYERIEKAVFLERPNRFIAYVNRIGGREEKEVVHVKNTGRCRELLLPGAGVYIQRSDNPDRKTQWDLIAVEKDGQIINMDSQVPNKAVEEWIREGNLFLDVTRIKPEYKYGNSRIDFLVETEEKKVLIEVKGVTLKEGETARFPDAPSDRAVKHLEELIRAVEEGWEAYVFFVIQMKGVKKILPNVDTHPEFAKALWKAKEKGVRLIARDCIVTEDEIRIDREIPVCFPSEMEEGMAPEERVKCLPKPLISWYRKEKRNLPWRKEATAYHVWVSEIMLQQTRVEAVKPFYARFLAAFPEIEDLARAPEEKLLKLWEGLGYYNRVRNMQKAARQIVELYGGEMPADYDKILSLTGIGSYTAGAISSIAFGIPKPAVDGNVLRVLTRILADGEDILKASVKKRMEELLETVIPADAASDFNQGLIELGAIVCVPNGEPKCNKCPAKDFCLAHQQGTETAFPVKKKAKARRIEEKTVFLLKDGEKIAIHKRPASGLLAGLYEFPNTKGKLTQEEALRFVEGLSLSPVRIQPIGEAKHIFSHVEWHMTGYAVRVDELEHTHAKGMTFVHPEEIQKEYAIPAAFEAFTDQIGILIGQEKYERKL</sequence>
<organism evidence="15 16">
    <name type="scientific">Sellimonas intestinalis</name>
    <dbReference type="NCBI Taxonomy" id="1653434"/>
    <lineage>
        <taxon>Bacteria</taxon>
        <taxon>Bacillati</taxon>
        <taxon>Bacillota</taxon>
        <taxon>Clostridia</taxon>
        <taxon>Lachnospirales</taxon>
        <taxon>Lachnospiraceae</taxon>
        <taxon>Sellimonas</taxon>
    </lineage>
</organism>
<feature type="domain" description="HhH-GPD" evidence="14">
    <location>
        <begin position="278"/>
        <end position="429"/>
    </location>
</feature>
<keyword evidence="7" id="KW-0227">DNA damage</keyword>
<comment type="similarity">
    <text evidence="4">Belongs to the Nth/MutY family.</text>
</comment>
<dbReference type="NCBIfam" id="TIGR00230">
    <property type="entry name" value="sfsA"/>
    <property type="match status" value="1"/>
</dbReference>
<dbReference type="GO" id="GO:0034039">
    <property type="term" value="F:8-oxo-7,8-dihydroguanine DNA N-glycosylase activity"/>
    <property type="evidence" value="ECO:0007669"/>
    <property type="project" value="TreeGrafter"/>
</dbReference>
<evidence type="ECO:0000256" key="5">
    <source>
        <dbReference type="ARBA" id="ARBA00022485"/>
    </source>
</evidence>
<dbReference type="Pfam" id="PF14815">
    <property type="entry name" value="NUDIX_4"/>
    <property type="match status" value="1"/>
</dbReference>
<evidence type="ECO:0000256" key="6">
    <source>
        <dbReference type="ARBA" id="ARBA00022723"/>
    </source>
</evidence>
<dbReference type="InterPro" id="IPR005224">
    <property type="entry name" value="SfsA"/>
</dbReference>
<dbReference type="InterPro" id="IPR023170">
    <property type="entry name" value="HhH_base_excis_C"/>
</dbReference>
<evidence type="ECO:0000256" key="10">
    <source>
        <dbReference type="ARBA" id="ARBA00023014"/>
    </source>
</evidence>
<dbReference type="OrthoDB" id="9802365at2"/>
<evidence type="ECO:0000256" key="9">
    <source>
        <dbReference type="ARBA" id="ARBA00023004"/>
    </source>
</evidence>
<dbReference type="GO" id="GO:0032357">
    <property type="term" value="F:oxidized purine DNA binding"/>
    <property type="evidence" value="ECO:0007669"/>
    <property type="project" value="TreeGrafter"/>
</dbReference>
<evidence type="ECO:0000256" key="8">
    <source>
        <dbReference type="ARBA" id="ARBA00022801"/>
    </source>
</evidence>
<evidence type="ECO:0000256" key="11">
    <source>
        <dbReference type="ARBA" id="ARBA00023204"/>
    </source>
</evidence>
<evidence type="ECO:0000256" key="7">
    <source>
        <dbReference type="ARBA" id="ARBA00022763"/>
    </source>
</evidence>
<dbReference type="CDD" id="cd22359">
    <property type="entry name" value="SfsA-like_bacterial"/>
    <property type="match status" value="1"/>
</dbReference>
<dbReference type="InterPro" id="IPR040452">
    <property type="entry name" value="SfsA_C"/>
</dbReference>
<keyword evidence="12" id="KW-0326">Glycosidase</keyword>
<keyword evidence="16" id="KW-1185">Reference proteome</keyword>
<dbReference type="EMBL" id="QVLX01000003">
    <property type="protein sequence ID" value="RGE87672.1"/>
    <property type="molecule type" value="Genomic_DNA"/>
</dbReference>
<dbReference type="Gene3D" id="2.40.50.580">
    <property type="match status" value="1"/>
</dbReference>
<dbReference type="CDD" id="cd03431">
    <property type="entry name" value="NUDIX_DNA_Glycosylase_C-MutY"/>
    <property type="match status" value="1"/>
</dbReference>
<dbReference type="InterPro" id="IPR044298">
    <property type="entry name" value="MIG/MutY"/>
</dbReference>
<dbReference type="InterPro" id="IPR015797">
    <property type="entry name" value="NUDIX_hydrolase-like_dom_sf"/>
</dbReference>
<keyword evidence="8" id="KW-0378">Hydrolase</keyword>
<evidence type="ECO:0000256" key="13">
    <source>
        <dbReference type="HAMAP-Rule" id="MF_00095"/>
    </source>
</evidence>
<dbReference type="CDD" id="cd00056">
    <property type="entry name" value="ENDO3c"/>
    <property type="match status" value="1"/>
</dbReference>
<evidence type="ECO:0000259" key="14">
    <source>
        <dbReference type="SMART" id="SM00478"/>
    </source>
</evidence>
<dbReference type="GO" id="GO:0051539">
    <property type="term" value="F:4 iron, 4 sulfur cluster binding"/>
    <property type="evidence" value="ECO:0007669"/>
    <property type="project" value="UniProtKB-KW"/>
</dbReference>
<dbReference type="Pfam" id="PF00730">
    <property type="entry name" value="HhH-GPD"/>
    <property type="match status" value="1"/>
</dbReference>
<comment type="cofactor">
    <cofactor evidence="2">
        <name>[4Fe-4S] cluster</name>
        <dbReference type="ChEBI" id="CHEBI:49883"/>
    </cofactor>
</comment>
<comment type="function">
    <text evidence="3">Adenine glycosylase active on G-A mispairs. MutY also corrects error-prone DNA synthesis past GO lesions which are due to the oxidatively damaged form of guanine: 7,8-dihydro-8-oxoguanine (8-oxo-dGTP).</text>
</comment>
<evidence type="ECO:0000256" key="4">
    <source>
        <dbReference type="ARBA" id="ARBA00008343"/>
    </source>
</evidence>
<comment type="caution">
    <text evidence="15">The sequence shown here is derived from an EMBL/GenBank/DDBJ whole genome shotgun (WGS) entry which is preliminary data.</text>
</comment>
<dbReference type="PANTHER" id="PTHR42944">
    <property type="entry name" value="ADENINE DNA GLYCOSYLASE"/>
    <property type="match status" value="1"/>
</dbReference>
<comment type="similarity">
    <text evidence="13">Belongs to the SfsA family.</text>
</comment>
<keyword evidence="10" id="KW-0411">Iron-sulfur</keyword>
<dbReference type="SUPFAM" id="SSF55811">
    <property type="entry name" value="Nudix"/>
    <property type="match status" value="1"/>
</dbReference>
<dbReference type="GO" id="GO:0035485">
    <property type="term" value="F:adenine/guanine mispair binding"/>
    <property type="evidence" value="ECO:0007669"/>
    <property type="project" value="TreeGrafter"/>
</dbReference>